<reference evidence="2" key="1">
    <citation type="submission" date="2021-01" db="UniProtKB">
        <authorList>
            <consortium name="EnsemblMetazoa"/>
        </authorList>
    </citation>
    <scope>IDENTIFICATION</scope>
</reference>
<dbReference type="RefSeq" id="XP_066916255.1">
    <property type="nucleotide sequence ID" value="XM_067060154.1"/>
</dbReference>
<dbReference type="OrthoDB" id="10058719at2759"/>
<dbReference type="GeneID" id="136803434"/>
<proteinExistence type="predicted"/>
<protein>
    <submittedName>
        <fullName evidence="2">Uncharacterized protein</fullName>
    </submittedName>
</protein>
<accession>A0A7M5V270</accession>
<dbReference type="EnsemblMetazoa" id="CLYHEMT002196.1">
    <property type="protein sequence ID" value="CLYHEMP002196.1"/>
    <property type="gene ID" value="CLYHEMG002196"/>
</dbReference>
<name>A0A7M5V270_9CNID</name>
<organism evidence="2 3">
    <name type="scientific">Clytia hemisphaerica</name>
    <dbReference type="NCBI Taxonomy" id="252671"/>
    <lineage>
        <taxon>Eukaryota</taxon>
        <taxon>Metazoa</taxon>
        <taxon>Cnidaria</taxon>
        <taxon>Hydrozoa</taxon>
        <taxon>Hydroidolina</taxon>
        <taxon>Leptothecata</taxon>
        <taxon>Obeliida</taxon>
        <taxon>Clytiidae</taxon>
        <taxon>Clytia</taxon>
    </lineage>
</organism>
<dbReference type="Proteomes" id="UP000594262">
    <property type="component" value="Unplaced"/>
</dbReference>
<evidence type="ECO:0000313" key="2">
    <source>
        <dbReference type="EnsemblMetazoa" id="CLYHEMP002196.1"/>
    </source>
</evidence>
<sequence>MTDNTIDFERLLLDEEDPDSGLVEDAFDVLPDELTLPFDYDELDLDLSEENFGRCSTSTTDDFSDLLELDGNLDTTADENNDNVFSESFDDDTKLGLKDEQNGVCNTPILESSALNLIPNHDNIDKKEDNIHLSNHHKDEAKDSTSSNGKLVSFSKEQARQWRRKRILNSCQKKIPVVGLKDSQGALSKQCPMKLEPLLPLPKNLKPVSHKKFNSKSISNDIKIGPKEKLANPLLGGERLGTKTNRGPVPMKLRALPESFWKEPATIQTSQLVGSSYAVLPPLFSAEAKNSDVTNIRPVTPPDDKKNSPRHSPRSKKKIVVASNADTELLFSLFDHLESNKIDEKLIVRRGRPKKSTSDKVPPPPSRSMEEDPCIVDDLANKLFPDLSLHQNNKSVIPNYAMVRINKGHHTIEFPAAKANENYPTILNELVTHM</sequence>
<dbReference type="Pfam" id="PF15238">
    <property type="entry name" value="TEADIR3"/>
    <property type="match status" value="1"/>
</dbReference>
<keyword evidence="3" id="KW-1185">Reference proteome</keyword>
<feature type="compositionally biased region" description="Basic residues" evidence="1">
    <location>
        <begin position="308"/>
        <end position="318"/>
    </location>
</feature>
<feature type="region of interest" description="Disordered" evidence="1">
    <location>
        <begin position="348"/>
        <end position="371"/>
    </location>
</feature>
<evidence type="ECO:0000313" key="3">
    <source>
        <dbReference type="Proteomes" id="UP000594262"/>
    </source>
</evidence>
<dbReference type="InterPro" id="IPR053819">
    <property type="entry name" value="TEADIR3_omega_loop"/>
</dbReference>
<evidence type="ECO:0000256" key="1">
    <source>
        <dbReference type="SAM" id="MobiDB-lite"/>
    </source>
</evidence>
<dbReference type="AlphaFoldDB" id="A0A7M5V270"/>
<feature type="region of interest" description="Disordered" evidence="1">
    <location>
        <begin position="291"/>
        <end position="318"/>
    </location>
</feature>